<dbReference type="EMBL" id="MW048532">
    <property type="protein sequence ID" value="QOW97056.1"/>
    <property type="molecule type" value="Genomic_DNA"/>
</dbReference>
<protein>
    <submittedName>
        <fullName evidence="1">Orf19</fullName>
    </submittedName>
</protein>
<evidence type="ECO:0000313" key="1">
    <source>
        <dbReference type="EMBL" id="QOW97056.1"/>
    </source>
</evidence>
<name>A0A7S6YKU1_SERMA</name>
<accession>A0A7S6YKU1</accession>
<organism evidence="1">
    <name type="scientific">Serratia marcescens</name>
    <dbReference type="NCBI Taxonomy" id="615"/>
    <lineage>
        <taxon>Bacteria</taxon>
        <taxon>Pseudomonadati</taxon>
        <taxon>Pseudomonadota</taxon>
        <taxon>Gammaproteobacteria</taxon>
        <taxon>Enterobacterales</taxon>
        <taxon>Yersiniaceae</taxon>
        <taxon>Serratia</taxon>
    </lineage>
</organism>
<dbReference type="AlphaFoldDB" id="A0A7S6YKU1"/>
<reference evidence="1" key="1">
    <citation type="submission" date="2020-09" db="EMBL/GenBank/DDBJ databases">
        <authorList>
            <person name="Eze J.U."/>
            <person name="Rahube T.O."/>
        </authorList>
    </citation>
    <scope>NUCLEOTIDE SEQUENCE</scope>
    <source>
        <strain evidence="1">DM6</strain>
    </source>
</reference>
<proteinExistence type="predicted"/>
<sequence>MLLSLSFGRDKHDVKPEMNEFPKYLPLLIKLQLKMFTDEQLKSKLGLKGGQVNTARKKLNNKRSYEVKDNVCKLGGDIGSNEMKVIQEVLSVLNCSDAIQFDVLFEELKGLIGKEIPGVDLTPLDDNRKGIAGILMCLLNNINFSLMDGVRAKTVLNVNAYKTAHVYGQYYIVHEKEPFNEVTVVSSVFDLGYDVADIFDDHVTDENVENGDIEFNFDLGKIVHCNHSV</sequence>